<proteinExistence type="predicted"/>
<dbReference type="Proteomes" id="UP001196413">
    <property type="component" value="Unassembled WGS sequence"/>
</dbReference>
<dbReference type="EMBL" id="JAHQIW010005789">
    <property type="protein sequence ID" value="KAJ1367161.1"/>
    <property type="molecule type" value="Genomic_DNA"/>
</dbReference>
<sequence>MGVVKFVQSSMNPTDCKIVRLARSRRRSGSHFDERSSFRIQQKKPSGLENVQEIGEPTQRTESNRLSV</sequence>
<evidence type="ECO:0000313" key="2">
    <source>
        <dbReference type="EMBL" id="KAJ1367161.1"/>
    </source>
</evidence>
<keyword evidence="3" id="KW-1185">Reference proteome</keyword>
<organism evidence="2 3">
    <name type="scientific">Parelaphostrongylus tenuis</name>
    <name type="common">Meningeal worm</name>
    <dbReference type="NCBI Taxonomy" id="148309"/>
    <lineage>
        <taxon>Eukaryota</taxon>
        <taxon>Metazoa</taxon>
        <taxon>Ecdysozoa</taxon>
        <taxon>Nematoda</taxon>
        <taxon>Chromadorea</taxon>
        <taxon>Rhabditida</taxon>
        <taxon>Rhabditina</taxon>
        <taxon>Rhabditomorpha</taxon>
        <taxon>Strongyloidea</taxon>
        <taxon>Metastrongylidae</taxon>
        <taxon>Parelaphostrongylus</taxon>
    </lineage>
</organism>
<name>A0AAD5WEF0_PARTN</name>
<feature type="compositionally biased region" description="Polar residues" evidence="1">
    <location>
        <begin position="58"/>
        <end position="68"/>
    </location>
</feature>
<reference evidence="2" key="1">
    <citation type="submission" date="2021-06" db="EMBL/GenBank/DDBJ databases">
        <title>Parelaphostrongylus tenuis whole genome reference sequence.</title>
        <authorList>
            <person name="Garwood T.J."/>
            <person name="Larsen P.A."/>
            <person name="Fountain-Jones N.M."/>
            <person name="Garbe J.R."/>
            <person name="Macchietto M.G."/>
            <person name="Kania S.A."/>
            <person name="Gerhold R.W."/>
            <person name="Richards J.E."/>
            <person name="Wolf T.M."/>
        </authorList>
    </citation>
    <scope>NUCLEOTIDE SEQUENCE</scope>
    <source>
        <strain evidence="2">MNPRO001-30</strain>
        <tissue evidence="2">Meninges</tissue>
    </source>
</reference>
<accession>A0AAD5WEF0</accession>
<evidence type="ECO:0000256" key="1">
    <source>
        <dbReference type="SAM" id="MobiDB-lite"/>
    </source>
</evidence>
<evidence type="ECO:0000313" key="3">
    <source>
        <dbReference type="Proteomes" id="UP001196413"/>
    </source>
</evidence>
<gene>
    <name evidence="2" type="ORF">KIN20_028017</name>
</gene>
<protein>
    <submittedName>
        <fullName evidence="2">Uncharacterized protein</fullName>
    </submittedName>
</protein>
<dbReference type="AlphaFoldDB" id="A0AAD5WEF0"/>
<feature type="region of interest" description="Disordered" evidence="1">
    <location>
        <begin position="24"/>
        <end position="68"/>
    </location>
</feature>
<comment type="caution">
    <text evidence="2">The sequence shown here is derived from an EMBL/GenBank/DDBJ whole genome shotgun (WGS) entry which is preliminary data.</text>
</comment>